<name>A0A0L0V2U7_9BASI</name>
<protein>
    <recommendedName>
        <fullName evidence="2">La-related protein 7 homolog xRRM domain-containing protein</fullName>
    </recommendedName>
</protein>
<evidence type="ECO:0000256" key="1">
    <source>
        <dbReference type="SAM" id="MobiDB-lite"/>
    </source>
</evidence>
<evidence type="ECO:0000259" key="2">
    <source>
        <dbReference type="Pfam" id="PF19977"/>
    </source>
</evidence>
<dbReference type="OrthoDB" id="439993at2759"/>
<dbReference type="GO" id="GO:0070034">
    <property type="term" value="F:telomerase RNA binding"/>
    <property type="evidence" value="ECO:0007669"/>
    <property type="project" value="InterPro"/>
</dbReference>
<accession>A0A0L0V2U7</accession>
<dbReference type="AlphaFoldDB" id="A0A0L0V2U7"/>
<dbReference type="EMBL" id="AJIL01000133">
    <property type="protein sequence ID" value="KNE93623.1"/>
    <property type="molecule type" value="Genomic_DNA"/>
</dbReference>
<proteinExistence type="predicted"/>
<gene>
    <name evidence="3" type="ORF">PSTG_12999</name>
</gene>
<evidence type="ECO:0000313" key="3">
    <source>
        <dbReference type="EMBL" id="KNE93623.1"/>
    </source>
</evidence>
<evidence type="ECO:0000313" key="4">
    <source>
        <dbReference type="Proteomes" id="UP000054564"/>
    </source>
</evidence>
<reference evidence="4" key="1">
    <citation type="submission" date="2014-03" db="EMBL/GenBank/DDBJ databases">
        <title>The Genome Sequence of Puccinia striiformis f. sp. tritici PST-78.</title>
        <authorList>
            <consortium name="The Broad Institute Genome Sequencing Platform"/>
            <person name="Cuomo C."/>
            <person name="Hulbert S."/>
            <person name="Chen X."/>
            <person name="Walker B."/>
            <person name="Young S.K."/>
            <person name="Zeng Q."/>
            <person name="Gargeya S."/>
            <person name="Fitzgerald M."/>
            <person name="Haas B."/>
            <person name="Abouelleil A."/>
            <person name="Alvarado L."/>
            <person name="Arachchi H.M."/>
            <person name="Berlin A.M."/>
            <person name="Chapman S.B."/>
            <person name="Goldberg J."/>
            <person name="Griggs A."/>
            <person name="Gujja S."/>
            <person name="Hansen M."/>
            <person name="Howarth C."/>
            <person name="Imamovic A."/>
            <person name="Larimer J."/>
            <person name="McCowan C."/>
            <person name="Montmayeur A."/>
            <person name="Murphy C."/>
            <person name="Neiman D."/>
            <person name="Pearson M."/>
            <person name="Priest M."/>
            <person name="Roberts A."/>
            <person name="Saif S."/>
            <person name="Shea T."/>
            <person name="Sisk P."/>
            <person name="Sykes S."/>
            <person name="Wortman J."/>
            <person name="Nusbaum C."/>
            <person name="Birren B."/>
        </authorList>
    </citation>
    <scope>NUCLEOTIDE SEQUENCE [LARGE SCALE GENOMIC DNA]</scope>
    <source>
        <strain evidence="4">race PST-78</strain>
    </source>
</reference>
<dbReference type="InterPro" id="IPR012677">
    <property type="entry name" value="Nucleotide-bd_a/b_plait_sf"/>
</dbReference>
<feature type="compositionally biased region" description="Pro residues" evidence="1">
    <location>
        <begin position="22"/>
        <end position="31"/>
    </location>
</feature>
<dbReference type="GO" id="GO:1904868">
    <property type="term" value="P:telomerase catalytic core complex assembly"/>
    <property type="evidence" value="ECO:0007669"/>
    <property type="project" value="InterPro"/>
</dbReference>
<organism evidence="3 4">
    <name type="scientific">Puccinia striiformis f. sp. tritici PST-78</name>
    <dbReference type="NCBI Taxonomy" id="1165861"/>
    <lineage>
        <taxon>Eukaryota</taxon>
        <taxon>Fungi</taxon>
        <taxon>Dikarya</taxon>
        <taxon>Basidiomycota</taxon>
        <taxon>Pucciniomycotina</taxon>
        <taxon>Pucciniomycetes</taxon>
        <taxon>Pucciniales</taxon>
        <taxon>Pucciniaceae</taxon>
        <taxon>Puccinia</taxon>
    </lineage>
</organism>
<dbReference type="Proteomes" id="UP000054564">
    <property type="component" value="Unassembled WGS sequence"/>
</dbReference>
<dbReference type="InterPro" id="IPR045537">
    <property type="entry name" value="Lar7_xRRM"/>
</dbReference>
<feature type="region of interest" description="Disordered" evidence="1">
    <location>
        <begin position="13"/>
        <end position="40"/>
    </location>
</feature>
<feature type="domain" description="La-related protein 7 homolog xRRM" evidence="2">
    <location>
        <begin position="149"/>
        <end position="235"/>
    </location>
</feature>
<sequence length="238" mass="25836">MLFLPRALAVRKSASSTANRPIAPPTGPNPPISGTNRKPTESEIIAGPSVTLSSNCQDTLIGPTHAVPTPKYYTSVSGHPSNTDPSYQHHVSDSAPQRIDVAQSLHSGCIVWLNGLPINQKITKPVISNLVEAIHTSAKEPLPFEVETSKEEPTDKPAKDSDVKYVDFTKGLANCHIRFSSAPSAAQFVNVLKSFTELQNPLILVISGLEIDCAKLDALVINGRRQDIYLERIPDYLH</sequence>
<dbReference type="Gene3D" id="3.30.70.330">
    <property type="match status" value="1"/>
</dbReference>
<feature type="compositionally biased region" description="Polar residues" evidence="1">
    <location>
        <begin position="74"/>
        <end position="86"/>
    </location>
</feature>
<comment type="caution">
    <text evidence="3">The sequence shown here is derived from an EMBL/GenBank/DDBJ whole genome shotgun (WGS) entry which is preliminary data.</text>
</comment>
<dbReference type="Pfam" id="PF19977">
    <property type="entry name" value="xRRM"/>
    <property type="match status" value="1"/>
</dbReference>
<keyword evidence="4" id="KW-1185">Reference proteome</keyword>
<feature type="region of interest" description="Disordered" evidence="1">
    <location>
        <begin position="74"/>
        <end position="93"/>
    </location>
</feature>